<accession>A0A8T0HF20</accession>
<dbReference type="Proteomes" id="UP000822688">
    <property type="component" value="Chromosome 6"/>
</dbReference>
<proteinExistence type="predicted"/>
<name>A0A8T0HF20_CERPU</name>
<gene>
    <name evidence="1" type="ORF">KC19_6G122300</name>
</gene>
<protein>
    <submittedName>
        <fullName evidence="1">Uncharacterized protein</fullName>
    </submittedName>
</protein>
<organism evidence="1 2">
    <name type="scientific">Ceratodon purpureus</name>
    <name type="common">Fire moss</name>
    <name type="synonym">Dicranum purpureum</name>
    <dbReference type="NCBI Taxonomy" id="3225"/>
    <lineage>
        <taxon>Eukaryota</taxon>
        <taxon>Viridiplantae</taxon>
        <taxon>Streptophyta</taxon>
        <taxon>Embryophyta</taxon>
        <taxon>Bryophyta</taxon>
        <taxon>Bryophytina</taxon>
        <taxon>Bryopsida</taxon>
        <taxon>Dicranidae</taxon>
        <taxon>Pseudoditrichales</taxon>
        <taxon>Ditrichaceae</taxon>
        <taxon>Ceratodon</taxon>
    </lineage>
</organism>
<comment type="caution">
    <text evidence="1">The sequence shown here is derived from an EMBL/GenBank/DDBJ whole genome shotgun (WGS) entry which is preliminary data.</text>
</comment>
<keyword evidence="2" id="KW-1185">Reference proteome</keyword>
<evidence type="ECO:0000313" key="1">
    <source>
        <dbReference type="EMBL" id="KAG0569870.1"/>
    </source>
</evidence>
<dbReference type="EMBL" id="CM026427">
    <property type="protein sequence ID" value="KAG0569870.1"/>
    <property type="molecule type" value="Genomic_DNA"/>
</dbReference>
<evidence type="ECO:0000313" key="2">
    <source>
        <dbReference type="Proteomes" id="UP000822688"/>
    </source>
</evidence>
<reference evidence="1 2" key="1">
    <citation type="submission" date="2020-06" db="EMBL/GenBank/DDBJ databases">
        <title>WGS assembly of Ceratodon purpureus strain R40.</title>
        <authorList>
            <person name="Carey S.B."/>
            <person name="Jenkins J."/>
            <person name="Shu S."/>
            <person name="Lovell J.T."/>
            <person name="Sreedasyam A."/>
            <person name="Maumus F."/>
            <person name="Tiley G.P."/>
            <person name="Fernandez-Pozo N."/>
            <person name="Barry K."/>
            <person name="Chen C."/>
            <person name="Wang M."/>
            <person name="Lipzen A."/>
            <person name="Daum C."/>
            <person name="Saski C.A."/>
            <person name="Payton A.C."/>
            <person name="Mcbreen J.C."/>
            <person name="Conrad R.E."/>
            <person name="Kollar L.M."/>
            <person name="Olsson S."/>
            <person name="Huttunen S."/>
            <person name="Landis J.B."/>
            <person name="Wickett N.J."/>
            <person name="Johnson M.G."/>
            <person name="Rensing S.A."/>
            <person name="Grimwood J."/>
            <person name="Schmutz J."/>
            <person name="Mcdaniel S.F."/>
        </authorList>
    </citation>
    <scope>NUCLEOTIDE SEQUENCE [LARGE SCALE GENOMIC DNA]</scope>
    <source>
        <strain evidence="1 2">R40</strain>
    </source>
</reference>
<sequence length="133" mass="14854">MLSLQCKPWQATVLILPRFEAPKRNRCGKSQCRHRGDASGLLHSFVTGLVFDAALHLCVVSLCLHLRRLCVCIVLYTPGRARPSSCCSYFRLLPTNSGILVSGWRTDWQSLLSSSRCASESELWYRGSCTSGF</sequence>
<dbReference type="AlphaFoldDB" id="A0A8T0HF20"/>